<protein>
    <submittedName>
        <fullName evidence="1">(apollo) hypothetical protein</fullName>
    </submittedName>
</protein>
<sequence length="126" mass="14398">MATIPACAFTLEVNTIGDTKSSVFTMIDNILFTPAFIDEIDMMYPRILKKLNINPFTQSCARFISATRKNQQIEKICTDLIFEMREERNIQGPKRTEEETEMTLEITNDIIAAQALEFYAAGYKTV</sequence>
<evidence type="ECO:0000313" key="2">
    <source>
        <dbReference type="Proteomes" id="UP000691718"/>
    </source>
</evidence>
<accession>A0A8S3X482</accession>
<dbReference type="OrthoDB" id="2789670at2759"/>
<dbReference type="EMBL" id="CAJQZP010000920">
    <property type="protein sequence ID" value="CAG4996083.1"/>
    <property type="molecule type" value="Genomic_DNA"/>
</dbReference>
<gene>
    <name evidence="1" type="ORF">PAPOLLO_LOCUS12926</name>
</gene>
<name>A0A8S3X482_PARAO</name>
<comment type="caution">
    <text evidence="1">The sequence shown here is derived from an EMBL/GenBank/DDBJ whole genome shotgun (WGS) entry which is preliminary data.</text>
</comment>
<dbReference type="AlphaFoldDB" id="A0A8S3X482"/>
<keyword evidence="2" id="KW-1185">Reference proteome</keyword>
<dbReference type="Proteomes" id="UP000691718">
    <property type="component" value="Unassembled WGS sequence"/>
</dbReference>
<organism evidence="1 2">
    <name type="scientific">Parnassius apollo</name>
    <name type="common">Apollo butterfly</name>
    <name type="synonym">Papilio apollo</name>
    <dbReference type="NCBI Taxonomy" id="110799"/>
    <lineage>
        <taxon>Eukaryota</taxon>
        <taxon>Metazoa</taxon>
        <taxon>Ecdysozoa</taxon>
        <taxon>Arthropoda</taxon>
        <taxon>Hexapoda</taxon>
        <taxon>Insecta</taxon>
        <taxon>Pterygota</taxon>
        <taxon>Neoptera</taxon>
        <taxon>Endopterygota</taxon>
        <taxon>Lepidoptera</taxon>
        <taxon>Glossata</taxon>
        <taxon>Ditrysia</taxon>
        <taxon>Papilionoidea</taxon>
        <taxon>Papilionidae</taxon>
        <taxon>Parnassiinae</taxon>
        <taxon>Parnassini</taxon>
        <taxon>Parnassius</taxon>
        <taxon>Parnassius</taxon>
    </lineage>
</organism>
<evidence type="ECO:0000313" key="1">
    <source>
        <dbReference type="EMBL" id="CAG4996083.1"/>
    </source>
</evidence>
<reference evidence="1" key="1">
    <citation type="submission" date="2021-04" db="EMBL/GenBank/DDBJ databases">
        <authorList>
            <person name="Tunstrom K."/>
        </authorList>
    </citation>
    <scope>NUCLEOTIDE SEQUENCE</scope>
</reference>
<proteinExistence type="predicted"/>